<dbReference type="VEuPathDB" id="MicrosporidiaDB:Eint_090320"/>
<keyword evidence="1 2" id="KW-0647">Proteasome</keyword>
<proteinExistence type="inferred from homology"/>
<dbReference type="KEGG" id="ein:Eint_090320"/>
<dbReference type="InterPro" id="IPR050115">
    <property type="entry name" value="Proteasome_alpha"/>
</dbReference>
<dbReference type="PROSITE" id="PS51475">
    <property type="entry name" value="PROTEASOME_ALPHA_2"/>
    <property type="match status" value="1"/>
</dbReference>
<evidence type="ECO:0000313" key="3">
    <source>
        <dbReference type="EMBL" id="ADM12162.1"/>
    </source>
</evidence>
<dbReference type="HOGENOM" id="CLU_035750_0_0_1"/>
<dbReference type="GO" id="GO:0051603">
    <property type="term" value="P:proteolysis involved in protein catabolic process"/>
    <property type="evidence" value="ECO:0007669"/>
    <property type="project" value="InterPro"/>
</dbReference>
<sequence>MSNLDFCTIYTTTGQIDQLSYAQKAADSGDTCIGIKSRNGIVLLAEKPRISPLYVLESDERIKRAGNSVAVVSTGLTPDVFYVGCAVKDHVFHHKENFNEDPTPEIMKVYLNDIFHYFTRSINLRVLGVNSLASVYKEGRFSLLHTDCSGKTLSYKAACIGKGTRRIKTELEKLDIDNMTIEEMVDTGVKVLYMAHDPSKDKEFDIEVGIVSTETGGKLRKLESNEIQIFVDKHKHMSVDED</sequence>
<evidence type="ECO:0000256" key="1">
    <source>
        <dbReference type="ARBA" id="ARBA00022942"/>
    </source>
</evidence>
<dbReference type="InterPro" id="IPR001353">
    <property type="entry name" value="Proteasome_sua/b"/>
</dbReference>
<comment type="similarity">
    <text evidence="2">Belongs to the peptidase T1A family.</text>
</comment>
<dbReference type="EMBL" id="CP001950">
    <property type="protein sequence ID" value="ADM12162.1"/>
    <property type="molecule type" value="Genomic_DNA"/>
</dbReference>
<accession>E0S998</accession>
<dbReference type="Pfam" id="PF00227">
    <property type="entry name" value="Proteasome"/>
    <property type="match status" value="1"/>
</dbReference>
<dbReference type="InterPro" id="IPR029055">
    <property type="entry name" value="Ntn_hydrolases_N"/>
</dbReference>
<dbReference type="GeneID" id="9698352"/>
<dbReference type="InterPro" id="IPR023332">
    <property type="entry name" value="Proteasome_alpha-type"/>
</dbReference>
<evidence type="ECO:0000313" key="4">
    <source>
        <dbReference type="Proteomes" id="UP000002313"/>
    </source>
</evidence>
<dbReference type="RefSeq" id="XP_003073522.1">
    <property type="nucleotide sequence ID" value="XM_003073476.1"/>
</dbReference>
<organism evidence="3 4">
    <name type="scientific">Encephalitozoon intestinalis (strain ATCC 50506)</name>
    <name type="common">Microsporidian parasite</name>
    <name type="synonym">Septata intestinalis</name>
    <dbReference type="NCBI Taxonomy" id="876142"/>
    <lineage>
        <taxon>Eukaryota</taxon>
        <taxon>Fungi</taxon>
        <taxon>Fungi incertae sedis</taxon>
        <taxon>Microsporidia</taxon>
        <taxon>Unikaryonidae</taxon>
        <taxon>Encephalitozoon</taxon>
    </lineage>
</organism>
<gene>
    <name evidence="3" type="ORF">Eint_090320</name>
</gene>
<dbReference type="Proteomes" id="UP000002313">
    <property type="component" value="Chromosome IX"/>
</dbReference>
<dbReference type="PANTHER" id="PTHR11599">
    <property type="entry name" value="PROTEASOME SUBUNIT ALPHA/BETA"/>
    <property type="match status" value="1"/>
</dbReference>
<reference evidence="3 4" key="2">
    <citation type="journal article" date="2012" name="Proc. Natl. Acad. Sci. U.S.A.">
        <title>Gain and loss of multiple functionally related, horizontally transferred genes in the reduced genomes of two microsporidian parasites.</title>
        <authorList>
            <person name="Pombert J.-F."/>
            <person name="Selman M."/>
            <person name="Burki F."/>
            <person name="Bardell F.T."/>
            <person name="Farinelli L."/>
            <person name="Solter L.F."/>
            <person name="Whitman D.W."/>
            <person name="Weiss L.M."/>
            <person name="Corradi N."/>
            <person name="Keeling P.J."/>
        </authorList>
    </citation>
    <scope>NUCLEOTIDE SEQUENCE [LARGE SCALE GENOMIC DNA]</scope>
    <source>
        <strain evidence="3 4">ATCC 50506</strain>
    </source>
</reference>
<dbReference type="SUPFAM" id="SSF56235">
    <property type="entry name" value="N-terminal nucleophile aminohydrolases (Ntn hydrolases)"/>
    <property type="match status" value="1"/>
</dbReference>
<dbReference type="Gene3D" id="3.60.20.10">
    <property type="entry name" value="Glutamine Phosphoribosylpyrophosphate, subunit 1, domain 1"/>
    <property type="match status" value="1"/>
</dbReference>
<reference evidence="3 4" key="1">
    <citation type="journal article" date="2010" name="Nat. Commun.">
        <title>The complete sequence of the smallest known nuclear genome from the microsporidian Encephalitozoon intestinalis.</title>
        <authorList>
            <person name="Corradi N."/>
            <person name="Pombert J.-F."/>
            <person name="Farinelli L."/>
            <person name="Didier E.S."/>
            <person name="Keeling P.J."/>
        </authorList>
    </citation>
    <scope>NUCLEOTIDE SEQUENCE [LARGE SCALE GENOMIC DNA]</scope>
    <source>
        <strain evidence="3 4">ATCC 50506</strain>
    </source>
</reference>
<dbReference type="AlphaFoldDB" id="E0S998"/>
<name>E0S998_ENCIT</name>
<dbReference type="GO" id="GO:0019773">
    <property type="term" value="C:proteasome core complex, alpha-subunit complex"/>
    <property type="evidence" value="ECO:0007669"/>
    <property type="project" value="UniProtKB-UniRule"/>
</dbReference>
<evidence type="ECO:0000256" key="2">
    <source>
        <dbReference type="PROSITE-ProRule" id="PRU00808"/>
    </source>
</evidence>
<keyword evidence="4" id="KW-1185">Reference proteome</keyword>
<protein>
    <submittedName>
        <fullName evidence="3">Proteasome regulatory subunit alpha-3</fullName>
    </submittedName>
</protein>
<dbReference type="OrthoDB" id="40134at2759"/>